<dbReference type="PANTHER" id="PTHR21064">
    <property type="entry name" value="AMINOGLYCOSIDE PHOSPHOTRANSFERASE DOMAIN-CONTAINING PROTEIN-RELATED"/>
    <property type="match status" value="1"/>
</dbReference>
<dbReference type="InterPro" id="IPR050249">
    <property type="entry name" value="Pseudomonas-type_ThrB"/>
</dbReference>
<dbReference type="Gene3D" id="3.30.200.20">
    <property type="entry name" value="Phosphorylase Kinase, domain 1"/>
    <property type="match status" value="1"/>
</dbReference>
<dbReference type="GO" id="GO:0004413">
    <property type="term" value="F:homoserine kinase activity"/>
    <property type="evidence" value="ECO:0007669"/>
    <property type="project" value="TreeGrafter"/>
</dbReference>
<evidence type="ECO:0000259" key="2">
    <source>
        <dbReference type="Pfam" id="PF01636"/>
    </source>
</evidence>
<dbReference type="EMBL" id="SOCE01000001">
    <property type="protein sequence ID" value="TDU90658.1"/>
    <property type="molecule type" value="Genomic_DNA"/>
</dbReference>
<evidence type="ECO:0000256" key="1">
    <source>
        <dbReference type="ARBA" id="ARBA00038240"/>
    </source>
</evidence>
<dbReference type="Proteomes" id="UP000295151">
    <property type="component" value="Unassembled WGS sequence"/>
</dbReference>
<dbReference type="Gene3D" id="3.90.1200.10">
    <property type="match status" value="1"/>
</dbReference>
<accession>A0A4R7TGM7</accession>
<dbReference type="InterPro" id="IPR011009">
    <property type="entry name" value="Kinase-like_dom_sf"/>
</dbReference>
<proteinExistence type="inferred from homology"/>
<comment type="caution">
    <text evidence="3">The sequence shown here is derived from an EMBL/GenBank/DDBJ whole genome shotgun (WGS) entry which is preliminary data.</text>
</comment>
<name>A0A4R7TGM7_9ACTN</name>
<dbReference type="InterPro" id="IPR002575">
    <property type="entry name" value="Aminoglycoside_PTrfase"/>
</dbReference>
<protein>
    <submittedName>
        <fullName evidence="3">Ser/Thr protein kinase RdoA (MazF antagonist)</fullName>
    </submittedName>
</protein>
<gene>
    <name evidence="3" type="ORF">EV138_4250</name>
</gene>
<evidence type="ECO:0000313" key="4">
    <source>
        <dbReference type="Proteomes" id="UP000295151"/>
    </source>
</evidence>
<dbReference type="RefSeq" id="WP_133980544.1">
    <property type="nucleotide sequence ID" value="NZ_SOCE01000001.1"/>
</dbReference>
<dbReference type="Pfam" id="PF01636">
    <property type="entry name" value="APH"/>
    <property type="match status" value="1"/>
</dbReference>
<keyword evidence="3" id="KW-0808">Transferase</keyword>
<dbReference type="SUPFAM" id="SSF56112">
    <property type="entry name" value="Protein kinase-like (PK-like)"/>
    <property type="match status" value="1"/>
</dbReference>
<keyword evidence="4" id="KW-1185">Reference proteome</keyword>
<reference evidence="3 4" key="1">
    <citation type="submission" date="2019-03" db="EMBL/GenBank/DDBJ databases">
        <title>Genomic Encyclopedia of Type Strains, Phase III (KMG-III): the genomes of soil and plant-associated and newly described type strains.</title>
        <authorList>
            <person name="Whitman W."/>
        </authorList>
    </citation>
    <scope>NUCLEOTIDE SEQUENCE [LARGE SCALE GENOMIC DNA]</scope>
    <source>
        <strain evidence="3 4">VKM Ac-2575</strain>
    </source>
</reference>
<feature type="domain" description="Aminoglycoside phosphotransferase" evidence="2">
    <location>
        <begin position="32"/>
        <end position="247"/>
    </location>
</feature>
<sequence length="309" mass="33735">MIKTIRSLVDPSVLRDHLGEVYGVGFRECTLIRSFVNDVYHLASAEQSYVLKLYRAGGRQPGEVRWEADLATHLSNASLAVPRVVPLADGSEVGLLEAAEGARPYLLSTFVLGTKPRPPFTGELYRSFGELIATFHDAADSFRSPHPRLPADLHHNLETPLAEIAPLLAPADRELLERLAIAVQDHFAQHDGPSWGICHGDVTLDNILQNGDGLAIHDFDLSAEGYRATDFAGVAGTEHWSSFVDGYTTRRPIPAADLAAVPYSRVVGSISNLRFHLRDKPLFRGSESINEGWADGELGVLRQAAADLL</sequence>
<dbReference type="OrthoDB" id="9800774at2"/>
<evidence type="ECO:0000313" key="3">
    <source>
        <dbReference type="EMBL" id="TDU90658.1"/>
    </source>
</evidence>
<dbReference type="PANTHER" id="PTHR21064:SF6">
    <property type="entry name" value="AMINOGLYCOSIDE PHOSPHOTRANSFERASE DOMAIN-CONTAINING PROTEIN"/>
    <property type="match status" value="1"/>
</dbReference>
<keyword evidence="3" id="KW-0418">Kinase</keyword>
<dbReference type="GO" id="GO:0009088">
    <property type="term" value="P:threonine biosynthetic process"/>
    <property type="evidence" value="ECO:0007669"/>
    <property type="project" value="TreeGrafter"/>
</dbReference>
<dbReference type="AlphaFoldDB" id="A0A4R7TGM7"/>
<organism evidence="3 4">
    <name type="scientific">Kribbella voronezhensis</name>
    <dbReference type="NCBI Taxonomy" id="2512212"/>
    <lineage>
        <taxon>Bacteria</taxon>
        <taxon>Bacillati</taxon>
        <taxon>Actinomycetota</taxon>
        <taxon>Actinomycetes</taxon>
        <taxon>Propionibacteriales</taxon>
        <taxon>Kribbellaceae</taxon>
        <taxon>Kribbella</taxon>
    </lineage>
</organism>
<comment type="similarity">
    <text evidence="1">Belongs to the pseudomonas-type ThrB family.</text>
</comment>